<sequence length="114" mass="12766">MTIMKKKNMVSRIYMQELAVKLIRPWTVQRMRNPALPRSLKALISSVFKLPPTGDGGGCPVAAETTTGATRCEIHKGCADRETRYRCYGCRRAVCPKHYYPICGTAKVKSSATW</sequence>
<dbReference type="Proteomes" id="UP001286313">
    <property type="component" value="Unassembled WGS sequence"/>
</dbReference>
<reference evidence="1" key="1">
    <citation type="submission" date="2023-10" db="EMBL/GenBank/DDBJ databases">
        <title>Genome assemblies of two species of porcelain crab, Petrolisthes cinctipes and Petrolisthes manimaculis (Anomura: Porcellanidae).</title>
        <authorList>
            <person name="Angst P."/>
        </authorList>
    </citation>
    <scope>NUCLEOTIDE SEQUENCE</scope>
    <source>
        <strain evidence="1">PB745_01</strain>
        <tissue evidence="1">Gill</tissue>
    </source>
</reference>
<gene>
    <name evidence="1" type="ORF">Pcinc_005560</name>
</gene>
<protein>
    <recommendedName>
        <fullName evidence="3">PiggyBac transposable element-derived protein 4 C-terminal zinc-ribbon domain-containing protein</fullName>
    </recommendedName>
</protein>
<accession>A0AAE1GEM8</accession>
<evidence type="ECO:0000313" key="2">
    <source>
        <dbReference type="Proteomes" id="UP001286313"/>
    </source>
</evidence>
<name>A0AAE1GEM8_PETCI</name>
<organism evidence="1 2">
    <name type="scientific">Petrolisthes cinctipes</name>
    <name type="common">Flat porcelain crab</name>
    <dbReference type="NCBI Taxonomy" id="88211"/>
    <lineage>
        <taxon>Eukaryota</taxon>
        <taxon>Metazoa</taxon>
        <taxon>Ecdysozoa</taxon>
        <taxon>Arthropoda</taxon>
        <taxon>Crustacea</taxon>
        <taxon>Multicrustacea</taxon>
        <taxon>Malacostraca</taxon>
        <taxon>Eumalacostraca</taxon>
        <taxon>Eucarida</taxon>
        <taxon>Decapoda</taxon>
        <taxon>Pleocyemata</taxon>
        <taxon>Anomura</taxon>
        <taxon>Galatheoidea</taxon>
        <taxon>Porcellanidae</taxon>
        <taxon>Petrolisthes</taxon>
    </lineage>
</organism>
<dbReference type="EMBL" id="JAWQEG010000415">
    <property type="protein sequence ID" value="KAK3890480.1"/>
    <property type="molecule type" value="Genomic_DNA"/>
</dbReference>
<evidence type="ECO:0008006" key="3">
    <source>
        <dbReference type="Google" id="ProtNLM"/>
    </source>
</evidence>
<comment type="caution">
    <text evidence="1">The sequence shown here is derived from an EMBL/GenBank/DDBJ whole genome shotgun (WGS) entry which is preliminary data.</text>
</comment>
<evidence type="ECO:0000313" key="1">
    <source>
        <dbReference type="EMBL" id="KAK3890480.1"/>
    </source>
</evidence>
<keyword evidence="2" id="KW-1185">Reference proteome</keyword>
<dbReference type="AlphaFoldDB" id="A0AAE1GEM8"/>
<proteinExistence type="predicted"/>